<sequence length="542" mass="55505">MTDAAVPAARGPLSLVRDLPVRRKLFAAVLILCALMSVVCWIGLSRLSASQARLEVLYGDKLHSVEELGAIRTSFANSSILLRDFALARSSAGSNVTAQDVENADVAVDKVVASYVATNAGDGRARAEIGALKDAITSFRSARTTVEANALSGRMDEVSAALLTGPVKTSSATLLAIVDTLTKGEDSDADVLLRQSHRAQSAARLLMMGVTAGCILLGLALAWVIATLITKPLAETVRVLEGVAEGNLDARVTVRDRSEVGAMGTALNSCVDTLRGLIGQIASSATVLTDSSERLSSVSAAVSSSAEESAAQSHVVAAAAEEITRNISGVVAGSEQMGSAIGEIAGSASKAAEIAGNASVTADSATQAVTKLGESSQEIGKVVRMITSIAEQTNLLALNATIEAARAGEAGKGFAVVANEVKELAQAAARATDDISERVATTQSDVQAAVTAIAEITVVVQQINDIQVVISSAVEEQTATTNEMVRNISDVAAGSSEIAMNITGIATAAAETSSSAVETSQAAIELSRIAADLNTAVNNFRL</sequence>
<organism evidence="9 10">
    <name type="scientific">Jatrophihabitans telluris</name>
    <dbReference type="NCBI Taxonomy" id="2038343"/>
    <lineage>
        <taxon>Bacteria</taxon>
        <taxon>Bacillati</taxon>
        <taxon>Actinomycetota</taxon>
        <taxon>Actinomycetes</taxon>
        <taxon>Jatrophihabitantales</taxon>
        <taxon>Jatrophihabitantaceae</taxon>
        <taxon>Jatrophihabitans</taxon>
    </lineage>
</organism>
<evidence type="ECO:0000256" key="2">
    <source>
        <dbReference type="ARBA" id="ARBA00022989"/>
    </source>
</evidence>
<dbReference type="PANTHER" id="PTHR32089">
    <property type="entry name" value="METHYL-ACCEPTING CHEMOTAXIS PROTEIN MCPB"/>
    <property type="match status" value="1"/>
</dbReference>
<evidence type="ECO:0000256" key="4">
    <source>
        <dbReference type="ARBA" id="ARBA00029447"/>
    </source>
</evidence>
<feature type="domain" description="Methyl-accepting transducer" evidence="7">
    <location>
        <begin position="284"/>
        <end position="527"/>
    </location>
</feature>
<dbReference type="SUPFAM" id="SSF58104">
    <property type="entry name" value="Methyl-accepting chemotaxis protein (MCP) signaling domain"/>
    <property type="match status" value="1"/>
</dbReference>
<dbReference type="Pfam" id="PF12729">
    <property type="entry name" value="4HB_MCP_1"/>
    <property type="match status" value="1"/>
</dbReference>
<keyword evidence="10" id="KW-1185">Reference proteome</keyword>
<feature type="transmembrane region" description="Helical" evidence="6">
    <location>
        <begin position="25"/>
        <end position="44"/>
    </location>
</feature>
<dbReference type="Proteomes" id="UP001056336">
    <property type="component" value="Chromosome"/>
</dbReference>
<keyword evidence="6" id="KW-0472">Membrane</keyword>
<evidence type="ECO:0000256" key="5">
    <source>
        <dbReference type="PROSITE-ProRule" id="PRU00284"/>
    </source>
</evidence>
<evidence type="ECO:0000259" key="8">
    <source>
        <dbReference type="PROSITE" id="PS50885"/>
    </source>
</evidence>
<dbReference type="EMBL" id="CP097332">
    <property type="protein sequence ID" value="UQX89584.1"/>
    <property type="molecule type" value="Genomic_DNA"/>
</dbReference>
<evidence type="ECO:0000313" key="10">
    <source>
        <dbReference type="Proteomes" id="UP001056336"/>
    </source>
</evidence>
<accession>A0ABY4R159</accession>
<evidence type="ECO:0000313" key="9">
    <source>
        <dbReference type="EMBL" id="UQX89584.1"/>
    </source>
</evidence>
<gene>
    <name evidence="9" type="ORF">M6D93_06145</name>
</gene>
<dbReference type="PANTHER" id="PTHR32089:SF112">
    <property type="entry name" value="LYSOZYME-LIKE PROTEIN-RELATED"/>
    <property type="match status" value="1"/>
</dbReference>
<reference evidence="9" key="2">
    <citation type="submission" date="2022-05" db="EMBL/GenBank/DDBJ databases">
        <authorList>
            <person name="Kim J.-S."/>
            <person name="Lee K."/>
            <person name="Suh M."/>
            <person name="Eom M."/>
            <person name="Kim J.-S."/>
            <person name="Kim D.-S."/>
            <person name="Ko S.-H."/>
            <person name="Shin Y."/>
            <person name="Lee J.-S."/>
        </authorList>
    </citation>
    <scope>NUCLEOTIDE SEQUENCE</scope>
    <source>
        <strain evidence="9">N237</strain>
    </source>
</reference>
<evidence type="ECO:0000256" key="3">
    <source>
        <dbReference type="ARBA" id="ARBA00023224"/>
    </source>
</evidence>
<dbReference type="PRINTS" id="PR00260">
    <property type="entry name" value="CHEMTRNSDUCR"/>
</dbReference>
<evidence type="ECO:0000256" key="1">
    <source>
        <dbReference type="ARBA" id="ARBA00022692"/>
    </source>
</evidence>
<reference evidence="9" key="1">
    <citation type="journal article" date="2018" name="Int. J. Syst. Evol. Microbiol.">
        <title>Jatrophihabitans telluris sp. nov., isolated from sediment soil of lava forest wetlands and the emended description of the genus Jatrophihabitans.</title>
        <authorList>
            <person name="Lee K.C."/>
            <person name="Suh M.K."/>
            <person name="Eom M.K."/>
            <person name="Kim K.K."/>
            <person name="Kim J.S."/>
            <person name="Kim D.S."/>
            <person name="Ko S.H."/>
            <person name="Shin Y.K."/>
            <person name="Lee J.S."/>
        </authorList>
    </citation>
    <scope>NUCLEOTIDE SEQUENCE</scope>
    <source>
        <strain evidence="9">N237</strain>
    </source>
</reference>
<evidence type="ECO:0000259" key="7">
    <source>
        <dbReference type="PROSITE" id="PS50111"/>
    </source>
</evidence>
<dbReference type="InterPro" id="IPR004089">
    <property type="entry name" value="MCPsignal_dom"/>
</dbReference>
<keyword evidence="2 6" id="KW-1133">Transmembrane helix</keyword>
<dbReference type="SMART" id="SM00283">
    <property type="entry name" value="MA"/>
    <property type="match status" value="1"/>
</dbReference>
<dbReference type="InterPro" id="IPR003660">
    <property type="entry name" value="HAMP_dom"/>
</dbReference>
<protein>
    <submittedName>
        <fullName evidence="9">Methyl-accepting chemotaxis protein</fullName>
    </submittedName>
</protein>
<dbReference type="PROSITE" id="PS50885">
    <property type="entry name" value="HAMP"/>
    <property type="match status" value="1"/>
</dbReference>
<name>A0ABY4R159_9ACTN</name>
<keyword evidence="3 5" id="KW-0807">Transducer</keyword>
<dbReference type="Gene3D" id="1.10.287.950">
    <property type="entry name" value="Methyl-accepting chemotaxis protein"/>
    <property type="match status" value="1"/>
</dbReference>
<dbReference type="SMART" id="SM00304">
    <property type="entry name" value="HAMP"/>
    <property type="match status" value="1"/>
</dbReference>
<dbReference type="InterPro" id="IPR024478">
    <property type="entry name" value="HlyB_4HB_MCP"/>
</dbReference>
<evidence type="ECO:0000256" key="6">
    <source>
        <dbReference type="SAM" id="Phobius"/>
    </source>
</evidence>
<dbReference type="PROSITE" id="PS50111">
    <property type="entry name" value="CHEMOTAXIS_TRANSDUC_2"/>
    <property type="match status" value="1"/>
</dbReference>
<dbReference type="Pfam" id="PF00015">
    <property type="entry name" value="MCPsignal"/>
    <property type="match status" value="1"/>
</dbReference>
<dbReference type="InterPro" id="IPR004090">
    <property type="entry name" value="Chemotax_Me-accpt_rcpt"/>
</dbReference>
<dbReference type="Pfam" id="PF00672">
    <property type="entry name" value="HAMP"/>
    <property type="match status" value="1"/>
</dbReference>
<proteinExistence type="inferred from homology"/>
<keyword evidence="1 6" id="KW-0812">Transmembrane</keyword>
<feature type="transmembrane region" description="Helical" evidence="6">
    <location>
        <begin position="205"/>
        <end position="229"/>
    </location>
</feature>
<dbReference type="RefSeq" id="WP_249773480.1">
    <property type="nucleotide sequence ID" value="NZ_CP097332.1"/>
</dbReference>
<feature type="domain" description="HAMP" evidence="8">
    <location>
        <begin position="227"/>
        <end position="279"/>
    </location>
</feature>
<dbReference type="CDD" id="cd06225">
    <property type="entry name" value="HAMP"/>
    <property type="match status" value="1"/>
</dbReference>
<comment type="similarity">
    <text evidence="4">Belongs to the methyl-accepting chemotaxis (MCP) protein family.</text>
</comment>